<dbReference type="RefSeq" id="WP_012077308.1">
    <property type="nucleotide sequence ID" value="NZ_CP020560.1"/>
</dbReference>
<dbReference type="GeneID" id="77223057"/>
<dbReference type="AlphaFoldDB" id="A0A2R3J3D9"/>
<dbReference type="InterPro" id="IPR022346">
    <property type="entry name" value="T2SS_GspH"/>
</dbReference>
<protein>
    <recommendedName>
        <fullName evidence="2">Type II secretion system protein H</fullName>
    </recommendedName>
    <alternativeName>
        <fullName evidence="10">General secretion pathway protein H</fullName>
    </alternativeName>
</protein>
<dbReference type="GO" id="GO:0015628">
    <property type="term" value="P:protein secretion by the type II secretion system"/>
    <property type="evidence" value="ECO:0007669"/>
    <property type="project" value="InterPro"/>
</dbReference>
<comment type="similarity">
    <text evidence="9">Belongs to the GSP H family.</text>
</comment>
<dbReference type="Pfam" id="PF07963">
    <property type="entry name" value="N_methyl"/>
    <property type="match status" value="1"/>
</dbReference>
<dbReference type="PROSITE" id="PS00409">
    <property type="entry name" value="PROKAR_NTER_METHYL"/>
    <property type="match status" value="1"/>
</dbReference>
<evidence type="ECO:0000256" key="7">
    <source>
        <dbReference type="ARBA" id="ARBA00022989"/>
    </source>
</evidence>
<evidence type="ECO:0000256" key="4">
    <source>
        <dbReference type="ARBA" id="ARBA00022481"/>
    </source>
</evidence>
<evidence type="ECO:0000256" key="10">
    <source>
        <dbReference type="ARBA" id="ARBA00030775"/>
    </source>
</evidence>
<dbReference type="InterPro" id="IPR045584">
    <property type="entry name" value="Pilin-like"/>
</dbReference>
<reference evidence="11 12" key="1">
    <citation type="submission" date="2018-02" db="EMBL/GenBank/DDBJ databases">
        <title>FDA/CDC Antimicrobial Resistant Isolate Bank Genome Sequencing.</title>
        <authorList>
            <person name="Benahmed F.H."/>
            <person name="Lutgring J.D."/>
            <person name="Yoo B."/>
            <person name="Machado M."/>
            <person name="Brown A."/>
            <person name="McAllister G."/>
            <person name="Perry A."/>
            <person name="Halpin A.L."/>
            <person name="Vavikolanu K."/>
            <person name="Ott S."/>
            <person name="Zhao X."/>
            <person name="Tallon L.J."/>
            <person name="Sadzewicz L."/>
            <person name="Aluvathingal J."/>
            <person name="Nadendla S."/>
            <person name="Voskania-kordi A."/>
            <person name="Simonyan V."/>
            <person name="Patel J."/>
            <person name="Shawar R.M."/>
        </authorList>
    </citation>
    <scope>NUCLEOTIDE SEQUENCE [LARGE SCALE GENOMIC DNA]</scope>
    <source>
        <strain evidence="11 12">AR_0356</strain>
    </source>
</reference>
<keyword evidence="12" id="KW-1185">Reference proteome</keyword>
<organism evidence="11 12">
    <name type="scientific">Pseudomonas paraeruginosa</name>
    <dbReference type="NCBI Taxonomy" id="2994495"/>
    <lineage>
        <taxon>Bacteria</taxon>
        <taxon>Pseudomonadati</taxon>
        <taxon>Pseudomonadota</taxon>
        <taxon>Gammaproteobacteria</taxon>
        <taxon>Pseudomonadales</taxon>
        <taxon>Pseudomonadaceae</taxon>
        <taxon>Pseudomonas</taxon>
    </lineage>
</organism>
<keyword evidence="3" id="KW-1003">Cell membrane</keyword>
<evidence type="ECO:0000256" key="3">
    <source>
        <dbReference type="ARBA" id="ARBA00022475"/>
    </source>
</evidence>
<evidence type="ECO:0000256" key="2">
    <source>
        <dbReference type="ARBA" id="ARBA00021549"/>
    </source>
</evidence>
<evidence type="ECO:0000313" key="11">
    <source>
        <dbReference type="EMBL" id="AVK08711.1"/>
    </source>
</evidence>
<keyword evidence="6" id="KW-0812">Transmembrane</keyword>
<keyword evidence="8" id="KW-0472">Membrane</keyword>
<comment type="subcellular location">
    <subcellularLocation>
        <location evidence="1">Cell inner membrane</location>
        <topology evidence="1">Single-pass membrane protein</topology>
    </subcellularLocation>
</comment>
<keyword evidence="4" id="KW-0488">Methylation</keyword>
<accession>A0A2R3J3D9</accession>
<dbReference type="Pfam" id="PF12019">
    <property type="entry name" value="GspH"/>
    <property type="match status" value="1"/>
</dbReference>
<dbReference type="GO" id="GO:0015627">
    <property type="term" value="C:type II protein secretion system complex"/>
    <property type="evidence" value="ECO:0007669"/>
    <property type="project" value="InterPro"/>
</dbReference>
<dbReference type="EMBL" id="CP027169">
    <property type="protein sequence ID" value="AVK08711.1"/>
    <property type="molecule type" value="Genomic_DNA"/>
</dbReference>
<evidence type="ECO:0000256" key="8">
    <source>
        <dbReference type="ARBA" id="ARBA00023136"/>
    </source>
</evidence>
<keyword evidence="5" id="KW-0997">Cell inner membrane</keyword>
<gene>
    <name evidence="11" type="ORF">CSB93_0010</name>
</gene>
<dbReference type="GO" id="GO:0005886">
    <property type="term" value="C:plasma membrane"/>
    <property type="evidence" value="ECO:0007669"/>
    <property type="project" value="UniProtKB-SubCell"/>
</dbReference>
<keyword evidence="7" id="KW-1133">Transmembrane helix</keyword>
<evidence type="ECO:0000256" key="6">
    <source>
        <dbReference type="ARBA" id="ARBA00022692"/>
    </source>
</evidence>
<evidence type="ECO:0000256" key="5">
    <source>
        <dbReference type="ARBA" id="ARBA00022519"/>
    </source>
</evidence>
<dbReference type="InterPro" id="IPR012902">
    <property type="entry name" value="N_methyl_site"/>
</dbReference>
<evidence type="ECO:0000256" key="9">
    <source>
        <dbReference type="ARBA" id="ARBA00025772"/>
    </source>
</evidence>
<dbReference type="Proteomes" id="UP000238390">
    <property type="component" value="Chromosome"/>
</dbReference>
<evidence type="ECO:0000256" key="1">
    <source>
        <dbReference type="ARBA" id="ARBA00004377"/>
    </source>
</evidence>
<sequence length="168" mass="18205">MSYRSSSAGFTLIELLIIVVLLAIMASFAIPNFKQLTERNELQSASEELNAMLQYARSEAVSQRRAISIQALKDHDWGKGLSIGVLDSGTIAAPLRKHDGFRGATLTAREESAIAELTFTPNGTLLPPTERTFAICQNGKAEGGRLLRISQAGRIQLEPSSKAPPSCY</sequence>
<evidence type="ECO:0000313" key="12">
    <source>
        <dbReference type="Proteomes" id="UP000238390"/>
    </source>
</evidence>
<name>A0A2R3J3D9_9PSED</name>
<dbReference type="Gene3D" id="3.55.40.10">
    <property type="entry name" value="minor pseudopilin epsh domain"/>
    <property type="match status" value="1"/>
</dbReference>
<proteinExistence type="inferred from homology"/>
<dbReference type="SUPFAM" id="SSF54523">
    <property type="entry name" value="Pili subunits"/>
    <property type="match status" value="1"/>
</dbReference>